<proteinExistence type="predicted"/>
<reference evidence="3" key="1">
    <citation type="submission" date="2019-09" db="EMBL/GenBank/DDBJ databases">
        <title>Antimicrobial potential of Antarctic Bacteria.</title>
        <authorList>
            <person name="Benaud N."/>
            <person name="Edwards R.J."/>
            <person name="Ferrari B.C."/>
        </authorList>
    </citation>
    <scope>NUCLEOTIDE SEQUENCE [LARGE SCALE GENOMIC DNA]</scope>
    <source>
        <strain evidence="3">INR9</strain>
    </source>
</reference>
<sequence>MALKETSEANVQPGNSFLRLPDQPGCYLVTTSSGTRYLFNRADYTVTRIPAPGASPSVNDGVRRIRTVESCTVGEPGFWTMHSNDPDVDWYWQRTTAIVSIIETTAGHASPAPSAEAPATSNHRNGQSADA</sequence>
<feature type="compositionally biased region" description="Low complexity" evidence="1">
    <location>
        <begin position="109"/>
        <end position="121"/>
    </location>
</feature>
<dbReference type="RefSeq" id="WP_185278526.1">
    <property type="nucleotide sequence ID" value="NZ_CP043641.1"/>
</dbReference>
<evidence type="ECO:0000256" key="1">
    <source>
        <dbReference type="SAM" id="MobiDB-lite"/>
    </source>
</evidence>
<dbReference type="AlphaFoldDB" id="A0A7G6YA50"/>
<gene>
    <name evidence="2" type="ORF">F1C12_09645</name>
</gene>
<accession>A0A7G6YA50</accession>
<protein>
    <submittedName>
        <fullName evidence="2">Uncharacterized protein</fullName>
    </submittedName>
</protein>
<feature type="compositionally biased region" description="Polar residues" evidence="1">
    <location>
        <begin position="122"/>
        <end position="131"/>
    </location>
</feature>
<name>A0A7G6YA50_9MICO</name>
<organism evidence="2 3">
    <name type="scientific">Leifsonia shinshuensis</name>
    <dbReference type="NCBI Taxonomy" id="150026"/>
    <lineage>
        <taxon>Bacteria</taxon>
        <taxon>Bacillati</taxon>
        <taxon>Actinomycetota</taxon>
        <taxon>Actinomycetes</taxon>
        <taxon>Micrococcales</taxon>
        <taxon>Microbacteriaceae</taxon>
        <taxon>Leifsonia</taxon>
    </lineage>
</organism>
<evidence type="ECO:0000313" key="3">
    <source>
        <dbReference type="Proteomes" id="UP000515511"/>
    </source>
</evidence>
<evidence type="ECO:0000313" key="2">
    <source>
        <dbReference type="EMBL" id="QNE35365.1"/>
    </source>
</evidence>
<feature type="region of interest" description="Disordered" evidence="1">
    <location>
        <begin position="105"/>
        <end position="131"/>
    </location>
</feature>
<dbReference type="Proteomes" id="UP000515511">
    <property type="component" value="Chromosome"/>
</dbReference>
<dbReference type="EMBL" id="CP043641">
    <property type="protein sequence ID" value="QNE35365.1"/>
    <property type="molecule type" value="Genomic_DNA"/>
</dbReference>
<dbReference type="KEGG" id="lse:F1C12_09645"/>